<name>A0AAD8LEK7_TARER</name>
<comment type="caution">
    <text evidence="1">The sequence shown here is derived from an EMBL/GenBank/DDBJ whole genome shotgun (WGS) entry which is preliminary data.</text>
</comment>
<protein>
    <submittedName>
        <fullName evidence="1">Uncharacterized protein</fullName>
    </submittedName>
</protein>
<sequence>MTFLPEFAHIWLKPTAQAKINTTSYSFLSRLLSDWSVCLLPSLPANPLPHDLRSISVQYHRRRLVAR</sequence>
<dbReference type="EMBL" id="JAUHHV010000001">
    <property type="protein sequence ID" value="KAK1440017.1"/>
    <property type="molecule type" value="Genomic_DNA"/>
</dbReference>
<evidence type="ECO:0000313" key="2">
    <source>
        <dbReference type="Proteomes" id="UP001229421"/>
    </source>
</evidence>
<accession>A0AAD8LEK7</accession>
<organism evidence="1 2">
    <name type="scientific">Tagetes erecta</name>
    <name type="common">African marigold</name>
    <dbReference type="NCBI Taxonomy" id="13708"/>
    <lineage>
        <taxon>Eukaryota</taxon>
        <taxon>Viridiplantae</taxon>
        <taxon>Streptophyta</taxon>
        <taxon>Embryophyta</taxon>
        <taxon>Tracheophyta</taxon>
        <taxon>Spermatophyta</taxon>
        <taxon>Magnoliopsida</taxon>
        <taxon>eudicotyledons</taxon>
        <taxon>Gunneridae</taxon>
        <taxon>Pentapetalae</taxon>
        <taxon>asterids</taxon>
        <taxon>campanulids</taxon>
        <taxon>Asterales</taxon>
        <taxon>Asteraceae</taxon>
        <taxon>Asteroideae</taxon>
        <taxon>Heliantheae alliance</taxon>
        <taxon>Tageteae</taxon>
        <taxon>Tagetes</taxon>
    </lineage>
</organism>
<reference evidence="1" key="1">
    <citation type="journal article" date="2023" name="bioRxiv">
        <title>Improved chromosome-level genome assembly for marigold (Tagetes erecta).</title>
        <authorList>
            <person name="Jiang F."/>
            <person name="Yuan L."/>
            <person name="Wang S."/>
            <person name="Wang H."/>
            <person name="Xu D."/>
            <person name="Wang A."/>
            <person name="Fan W."/>
        </authorList>
    </citation>
    <scope>NUCLEOTIDE SEQUENCE</scope>
    <source>
        <strain evidence="1">WSJ</strain>
        <tissue evidence="1">Leaf</tissue>
    </source>
</reference>
<dbReference type="AlphaFoldDB" id="A0AAD8LEK7"/>
<gene>
    <name evidence="1" type="ORF">QVD17_05842</name>
</gene>
<evidence type="ECO:0000313" key="1">
    <source>
        <dbReference type="EMBL" id="KAK1440017.1"/>
    </source>
</evidence>
<dbReference type="Proteomes" id="UP001229421">
    <property type="component" value="Unassembled WGS sequence"/>
</dbReference>
<proteinExistence type="predicted"/>
<keyword evidence="2" id="KW-1185">Reference proteome</keyword>